<dbReference type="AlphaFoldDB" id="A0A2A5IND8"/>
<keyword evidence="1" id="KW-0472">Membrane</keyword>
<accession>A0A2A5IND8</accession>
<dbReference type="OrthoDB" id="2928571at2"/>
<dbReference type="Proteomes" id="UP000228754">
    <property type="component" value="Unassembled WGS sequence"/>
</dbReference>
<organism evidence="2 3">
    <name type="scientific">Bacillus pumilus</name>
    <name type="common">Bacillus mesentericus</name>
    <dbReference type="NCBI Taxonomy" id="1408"/>
    <lineage>
        <taxon>Bacteria</taxon>
        <taxon>Bacillati</taxon>
        <taxon>Bacillota</taxon>
        <taxon>Bacilli</taxon>
        <taxon>Bacillales</taxon>
        <taxon>Bacillaceae</taxon>
        <taxon>Bacillus</taxon>
    </lineage>
</organism>
<evidence type="ECO:0000256" key="1">
    <source>
        <dbReference type="SAM" id="Phobius"/>
    </source>
</evidence>
<comment type="caution">
    <text evidence="2">The sequence shown here is derived from an EMBL/GenBank/DDBJ whole genome shotgun (WGS) entry which is preliminary data.</text>
</comment>
<gene>
    <name evidence="2" type="ORF">CEY02_17535</name>
</gene>
<name>A0A2A5IND8_BACPU</name>
<proteinExistence type="predicted"/>
<feature type="transmembrane region" description="Helical" evidence="1">
    <location>
        <begin position="48"/>
        <end position="72"/>
    </location>
</feature>
<evidence type="ECO:0000313" key="3">
    <source>
        <dbReference type="Proteomes" id="UP000228754"/>
    </source>
</evidence>
<protein>
    <submittedName>
        <fullName evidence="2">Uncharacterized protein</fullName>
    </submittedName>
</protein>
<feature type="transmembrane region" description="Helical" evidence="1">
    <location>
        <begin position="6"/>
        <end position="27"/>
    </location>
</feature>
<sequence>MLILLWIVSFFTAFFLTITLVYFFTFLHKKQPRPFHQACELTVYVTCIYPLSLLVTAAFILIMMLLFPFYWLRGR</sequence>
<keyword evidence="1" id="KW-0812">Transmembrane</keyword>
<evidence type="ECO:0000313" key="2">
    <source>
        <dbReference type="EMBL" id="PCK18835.1"/>
    </source>
</evidence>
<reference evidence="2 3" key="1">
    <citation type="submission" date="2017-06" db="EMBL/GenBank/DDBJ databases">
        <title>Draft Genome Sequence of Bacillus sp Strain 36R Isolated from saline sediment at Atanasia, Sonora, Mexico.</title>
        <authorList>
            <person name="Sanchez Diaz R."/>
            <person name="Quiroz Macias M.E."/>
            <person name="Ibarra Gamez J.C."/>
            <person name="Enciso Ibarra J."/>
            <person name="Gomez Gil B."/>
            <person name="Galaviz Silva L."/>
        </authorList>
    </citation>
    <scope>NUCLEOTIDE SEQUENCE [LARGE SCALE GENOMIC DNA]</scope>
    <source>
        <strain evidence="2 3">36R_ATNSAL</strain>
    </source>
</reference>
<dbReference type="EMBL" id="NKHG01000113">
    <property type="protein sequence ID" value="PCK18835.1"/>
    <property type="molecule type" value="Genomic_DNA"/>
</dbReference>
<keyword evidence="1" id="KW-1133">Transmembrane helix</keyword>